<name>A0A1S8ETE1_9GAMM</name>
<gene>
    <name evidence="2" type="ORF">CXK95_16730</name>
</gene>
<evidence type="ECO:0008006" key="4">
    <source>
        <dbReference type="Google" id="ProtNLM"/>
    </source>
</evidence>
<dbReference type="EMBL" id="POUK01000007">
    <property type="protein sequence ID" value="PNF75254.1"/>
    <property type="molecule type" value="Genomic_DNA"/>
</dbReference>
<keyword evidence="1" id="KW-0732">Signal</keyword>
<evidence type="ECO:0000313" key="2">
    <source>
        <dbReference type="EMBL" id="PNF75254.1"/>
    </source>
</evidence>
<reference evidence="2 3" key="1">
    <citation type="submission" date="2018-01" db="EMBL/GenBank/DDBJ databases">
        <title>Denitrification phenotypes of diverse strains of Pseudomonas stutzeri.</title>
        <authorList>
            <person name="Milligan D.A."/>
            <person name="Bergaust L."/>
            <person name="Bakken L.R."/>
            <person name="Frostegard A."/>
        </authorList>
    </citation>
    <scope>NUCLEOTIDE SEQUENCE [LARGE SCALE GENOMIC DNA]</scope>
    <source>
        <strain evidence="2 3">DSM 50238</strain>
    </source>
</reference>
<feature type="signal peptide" evidence="1">
    <location>
        <begin position="1"/>
        <end position="20"/>
    </location>
</feature>
<proteinExistence type="predicted"/>
<evidence type="ECO:0000256" key="1">
    <source>
        <dbReference type="SAM" id="SignalP"/>
    </source>
</evidence>
<dbReference type="Proteomes" id="UP000235881">
    <property type="component" value="Unassembled WGS sequence"/>
</dbReference>
<evidence type="ECO:0000313" key="3">
    <source>
        <dbReference type="Proteomes" id="UP000235881"/>
    </source>
</evidence>
<dbReference type="AlphaFoldDB" id="A0A1S8ETE1"/>
<protein>
    <recommendedName>
        <fullName evidence="4">DUF1090 domain-containing protein</fullName>
    </recommendedName>
</protein>
<sequence>MRHLIVPLAVALLASPGAYATCTPDEVTAKAEQLAERVNQLARSDPQRAKEINEEIREMQAKRTADQLGDECQAYDKRLQQIEQAESKVQTKE</sequence>
<comment type="caution">
    <text evidence="2">The sequence shown here is derived from an EMBL/GenBank/DDBJ whole genome shotgun (WGS) entry which is preliminary data.</text>
</comment>
<accession>A0A1S8ETE1</accession>
<dbReference type="RefSeq" id="WP_043296672.1">
    <property type="nucleotide sequence ID" value="NZ_CP065721.1"/>
</dbReference>
<keyword evidence="3" id="KW-1185">Reference proteome</keyword>
<organism evidence="2 3">
    <name type="scientific">Stutzerimonas degradans</name>
    <dbReference type="NCBI Taxonomy" id="2968968"/>
    <lineage>
        <taxon>Bacteria</taxon>
        <taxon>Pseudomonadati</taxon>
        <taxon>Pseudomonadota</taxon>
        <taxon>Gammaproteobacteria</taxon>
        <taxon>Pseudomonadales</taxon>
        <taxon>Pseudomonadaceae</taxon>
        <taxon>Stutzerimonas</taxon>
    </lineage>
</organism>
<feature type="chain" id="PRO_5015070054" description="DUF1090 domain-containing protein" evidence="1">
    <location>
        <begin position="21"/>
        <end position="93"/>
    </location>
</feature>